<gene>
    <name evidence="2" type="ORF">HGB41_00325</name>
</gene>
<keyword evidence="3" id="KW-1185">Reference proteome</keyword>
<keyword evidence="1" id="KW-0812">Transmembrane</keyword>
<accession>A0A7Y2JUX7</accession>
<dbReference type="Proteomes" id="UP000533905">
    <property type="component" value="Unassembled WGS sequence"/>
</dbReference>
<evidence type="ECO:0000313" key="3">
    <source>
        <dbReference type="Proteomes" id="UP000533905"/>
    </source>
</evidence>
<protein>
    <submittedName>
        <fullName evidence="2">DUF2970 domain-containing protein</fullName>
    </submittedName>
</protein>
<dbReference type="InterPro" id="IPR021344">
    <property type="entry name" value="DUF2970"/>
</dbReference>
<dbReference type="AlphaFoldDB" id="A0A7Y2JUX7"/>
<organism evidence="2 3">
    <name type="scientific">Telluria aromaticivorans</name>
    <dbReference type="NCBI Taxonomy" id="2725995"/>
    <lineage>
        <taxon>Bacteria</taxon>
        <taxon>Pseudomonadati</taxon>
        <taxon>Pseudomonadota</taxon>
        <taxon>Betaproteobacteria</taxon>
        <taxon>Burkholderiales</taxon>
        <taxon>Oxalobacteraceae</taxon>
        <taxon>Telluria group</taxon>
        <taxon>Telluria</taxon>
    </lineage>
</organism>
<name>A0A7Y2JUX7_9BURK</name>
<sequence>MKVKNKRSFPATLKAIGWGFVGLRRKKDFDVDAEGAFNPLYVLLAAFIGLAIFIGILMFAVQIAIS</sequence>
<feature type="transmembrane region" description="Helical" evidence="1">
    <location>
        <begin position="40"/>
        <end position="65"/>
    </location>
</feature>
<dbReference type="Pfam" id="PF11174">
    <property type="entry name" value="DUF2970"/>
    <property type="match status" value="1"/>
</dbReference>
<proteinExistence type="predicted"/>
<evidence type="ECO:0000256" key="1">
    <source>
        <dbReference type="SAM" id="Phobius"/>
    </source>
</evidence>
<dbReference type="EMBL" id="JABAIV010000001">
    <property type="protein sequence ID" value="NNG21451.1"/>
    <property type="molecule type" value="Genomic_DNA"/>
</dbReference>
<comment type="caution">
    <text evidence="2">The sequence shown here is derived from an EMBL/GenBank/DDBJ whole genome shotgun (WGS) entry which is preliminary data.</text>
</comment>
<keyword evidence="1" id="KW-0472">Membrane</keyword>
<evidence type="ECO:0000313" key="2">
    <source>
        <dbReference type="EMBL" id="NNG21451.1"/>
    </source>
</evidence>
<reference evidence="2 3" key="1">
    <citation type="submission" date="2020-04" db="EMBL/GenBank/DDBJ databases">
        <title>Massilia sp. nov., a cold adapted bacteria isolated from Arctic soil.</title>
        <authorList>
            <person name="Son J."/>
            <person name="Ka J.-O."/>
        </authorList>
    </citation>
    <scope>NUCLEOTIDE SEQUENCE [LARGE SCALE GENOMIC DNA]</scope>
    <source>
        <strain evidence="2 3">ML15P13</strain>
    </source>
</reference>
<keyword evidence="1" id="KW-1133">Transmembrane helix</keyword>